<dbReference type="PANTHER" id="PTHR35324:SF4">
    <property type="entry name" value="EXPRESSED PROTEIN"/>
    <property type="match status" value="1"/>
</dbReference>
<accession>A0A0E0JBX1</accession>
<proteinExistence type="predicted"/>
<sequence>MASMVSKNSPPATARHEDGGAGGAAPPVTSCLYLHRPEPGAGALDKDAVLRRIRHRRRANRLRESLQSLLLTQQQQQAAPPPETAADKGRERLAWLDDAFSSP</sequence>
<reference evidence="2" key="2">
    <citation type="submission" date="2018-04" db="EMBL/GenBank/DDBJ databases">
        <title>OnivRS2 (Oryza nivara Reference Sequence Version 2).</title>
        <authorList>
            <person name="Zhang J."/>
            <person name="Kudrna D."/>
            <person name="Lee S."/>
            <person name="Talag J."/>
            <person name="Rajasekar S."/>
            <person name="Welchert J."/>
            <person name="Hsing Y.-I."/>
            <person name="Wing R.A."/>
        </authorList>
    </citation>
    <scope>NUCLEOTIDE SEQUENCE [LARGE SCALE GENOMIC DNA]</scope>
    <source>
        <strain evidence="2">SL10</strain>
    </source>
</reference>
<evidence type="ECO:0000313" key="2">
    <source>
        <dbReference type="EnsemblPlants" id="ONIVA12G16350.1"/>
    </source>
</evidence>
<dbReference type="AlphaFoldDB" id="A0A0E0JBX1"/>
<organism evidence="2">
    <name type="scientific">Oryza nivara</name>
    <name type="common">Indian wild rice</name>
    <name type="synonym">Oryza sativa f. spontanea</name>
    <dbReference type="NCBI Taxonomy" id="4536"/>
    <lineage>
        <taxon>Eukaryota</taxon>
        <taxon>Viridiplantae</taxon>
        <taxon>Streptophyta</taxon>
        <taxon>Embryophyta</taxon>
        <taxon>Tracheophyta</taxon>
        <taxon>Spermatophyta</taxon>
        <taxon>Magnoliopsida</taxon>
        <taxon>Liliopsida</taxon>
        <taxon>Poales</taxon>
        <taxon>Poaceae</taxon>
        <taxon>BOP clade</taxon>
        <taxon>Oryzoideae</taxon>
        <taxon>Oryzeae</taxon>
        <taxon>Oryzinae</taxon>
        <taxon>Oryza</taxon>
    </lineage>
</organism>
<dbReference type="eggNOG" id="ENOG502SCGT">
    <property type="taxonomic scope" value="Eukaryota"/>
</dbReference>
<dbReference type="Gramene" id="ONIVA12G16350.1">
    <property type="protein sequence ID" value="ONIVA12G16350.1"/>
    <property type="gene ID" value="ONIVA12G16350"/>
</dbReference>
<evidence type="ECO:0000256" key="1">
    <source>
        <dbReference type="SAM" id="MobiDB-lite"/>
    </source>
</evidence>
<feature type="region of interest" description="Disordered" evidence="1">
    <location>
        <begin position="71"/>
        <end position="90"/>
    </location>
</feature>
<dbReference type="EnsemblPlants" id="ONIVA12G16350.1">
    <property type="protein sequence ID" value="ONIVA12G16350.1"/>
    <property type="gene ID" value="ONIVA12G16350"/>
</dbReference>
<feature type="region of interest" description="Disordered" evidence="1">
    <location>
        <begin position="1"/>
        <end position="44"/>
    </location>
</feature>
<feature type="compositionally biased region" description="Polar residues" evidence="1">
    <location>
        <begin position="1"/>
        <end position="11"/>
    </location>
</feature>
<name>A0A0E0JBX1_ORYNI</name>
<dbReference type="OMA" id="TKPDKNN"/>
<protein>
    <submittedName>
        <fullName evidence="2">Uncharacterized protein</fullName>
    </submittedName>
</protein>
<dbReference type="Proteomes" id="UP000006591">
    <property type="component" value="Chromosome 12"/>
</dbReference>
<dbReference type="HOGENOM" id="CLU_154191_0_0_1"/>
<evidence type="ECO:0000313" key="3">
    <source>
        <dbReference type="Proteomes" id="UP000006591"/>
    </source>
</evidence>
<keyword evidence="3" id="KW-1185">Reference proteome</keyword>
<dbReference type="PANTHER" id="PTHR35324">
    <property type="entry name" value="BNAA08G03750D PROTEIN"/>
    <property type="match status" value="1"/>
</dbReference>
<reference evidence="2" key="1">
    <citation type="submission" date="2015-04" db="UniProtKB">
        <authorList>
            <consortium name="EnsemblPlants"/>
        </authorList>
    </citation>
    <scope>IDENTIFICATION</scope>
    <source>
        <strain evidence="2">SL10</strain>
    </source>
</reference>